<keyword evidence="1" id="KW-0472">Membrane</keyword>
<dbReference type="AlphaFoldDB" id="T0YLD4"/>
<sequence length="90" mass="9718">MPDTLNRYRVIGALALSFMIFAILLNSVGTVILQVIHTFGVGKPRASLLELFKDLPIVITSFALASFLPILGYRRAMLIALGVVAVACTL</sequence>
<dbReference type="InterPro" id="IPR036259">
    <property type="entry name" value="MFS_trans_sf"/>
</dbReference>
<comment type="caution">
    <text evidence="2">The sequence shown here is derived from an EMBL/GenBank/DDBJ whole genome shotgun (WGS) entry which is preliminary data.</text>
</comment>
<keyword evidence="1" id="KW-0812">Transmembrane</keyword>
<feature type="transmembrane region" description="Helical" evidence="1">
    <location>
        <begin position="12"/>
        <end position="35"/>
    </location>
</feature>
<proteinExistence type="predicted"/>
<evidence type="ECO:0000313" key="2">
    <source>
        <dbReference type="EMBL" id="EQD33928.1"/>
    </source>
</evidence>
<organism evidence="2">
    <name type="scientific">mine drainage metagenome</name>
    <dbReference type="NCBI Taxonomy" id="410659"/>
    <lineage>
        <taxon>unclassified sequences</taxon>
        <taxon>metagenomes</taxon>
        <taxon>ecological metagenomes</taxon>
    </lineage>
</organism>
<feature type="transmembrane region" description="Helical" evidence="1">
    <location>
        <begin position="55"/>
        <end position="73"/>
    </location>
</feature>
<accession>T0YLD4</accession>
<dbReference type="EMBL" id="AUZZ01009314">
    <property type="protein sequence ID" value="EQD33928.1"/>
    <property type="molecule type" value="Genomic_DNA"/>
</dbReference>
<gene>
    <name evidence="2" type="ORF">B2A_12902</name>
</gene>
<reference evidence="2" key="2">
    <citation type="journal article" date="2014" name="ISME J.">
        <title>Microbial stratification in low pH oxic and suboxic macroscopic growths along an acid mine drainage.</title>
        <authorList>
            <person name="Mendez-Garcia C."/>
            <person name="Mesa V."/>
            <person name="Sprenger R.R."/>
            <person name="Richter M."/>
            <person name="Diez M.S."/>
            <person name="Solano J."/>
            <person name="Bargiela R."/>
            <person name="Golyshina O.V."/>
            <person name="Manteca A."/>
            <person name="Ramos J.L."/>
            <person name="Gallego J.R."/>
            <person name="Llorente I."/>
            <person name="Martins Dos Santos V.A."/>
            <person name="Jensen O.N."/>
            <person name="Pelaez A.I."/>
            <person name="Sanchez J."/>
            <person name="Ferrer M."/>
        </authorList>
    </citation>
    <scope>NUCLEOTIDE SEQUENCE</scope>
</reference>
<name>T0YLD4_9ZZZZ</name>
<protein>
    <submittedName>
        <fullName evidence="2">Major facilitator transporter</fullName>
    </submittedName>
</protein>
<evidence type="ECO:0000256" key="1">
    <source>
        <dbReference type="SAM" id="Phobius"/>
    </source>
</evidence>
<keyword evidence="1" id="KW-1133">Transmembrane helix</keyword>
<feature type="non-terminal residue" evidence="2">
    <location>
        <position position="90"/>
    </location>
</feature>
<dbReference type="SUPFAM" id="SSF103473">
    <property type="entry name" value="MFS general substrate transporter"/>
    <property type="match status" value="1"/>
</dbReference>
<reference evidence="2" key="1">
    <citation type="submission" date="2013-08" db="EMBL/GenBank/DDBJ databases">
        <authorList>
            <person name="Mendez C."/>
            <person name="Richter M."/>
            <person name="Ferrer M."/>
            <person name="Sanchez J."/>
        </authorList>
    </citation>
    <scope>NUCLEOTIDE SEQUENCE</scope>
</reference>